<evidence type="ECO:0000313" key="1">
    <source>
        <dbReference type="EMBL" id="VAI35639.1"/>
    </source>
</evidence>
<proteinExistence type="predicted"/>
<dbReference type="AlphaFoldDB" id="A0A9R0XFM0"/>
<keyword evidence="2" id="KW-1185">Reference proteome</keyword>
<dbReference type="EMBL" id="LT934120">
    <property type="protein sequence ID" value="VAI35639.1"/>
    <property type="molecule type" value="Genomic_DNA"/>
</dbReference>
<dbReference type="Proteomes" id="UP000324705">
    <property type="component" value="Chromosome 5B"/>
</dbReference>
<sequence>MVSYCHVIPGARSGWRRFHTIDFFLAPGTLSFSPEHYLTYSVSHYHSGDYNGESFCRFEGQRVAHECSGEDAGRLRPCDRATPTGHHAAALREEAATRMRPAGGRRWPAEAIPTTWELLLHGQDGARHHARASRVRECEQRGAHGRARHPHPGAAALSAGARSRHCFAGSRECGDDDGEGCIGRPRSW</sequence>
<evidence type="ECO:0000313" key="2">
    <source>
        <dbReference type="Proteomes" id="UP000324705"/>
    </source>
</evidence>
<gene>
    <name evidence="1" type="ORF">TRITD_5Bv1G183450</name>
</gene>
<accession>A0A9R0XFM0</accession>
<dbReference type="Gramene" id="TRITD5Bv1G183450.1">
    <property type="protein sequence ID" value="TRITD5Bv1G183450.1"/>
    <property type="gene ID" value="TRITD5Bv1G183450"/>
</dbReference>
<reference evidence="1 2" key="1">
    <citation type="submission" date="2017-09" db="EMBL/GenBank/DDBJ databases">
        <authorList>
            <consortium name="International Durum Wheat Genome Sequencing Consortium (IDWGSC)"/>
            <person name="Milanesi L."/>
        </authorList>
    </citation>
    <scope>NUCLEOTIDE SEQUENCE [LARGE SCALE GENOMIC DNA]</scope>
    <source>
        <strain evidence="2">cv. Svevo</strain>
    </source>
</reference>
<name>A0A9R0XFM0_TRITD</name>
<organism evidence="1 2">
    <name type="scientific">Triticum turgidum subsp. durum</name>
    <name type="common">Durum wheat</name>
    <name type="synonym">Triticum durum</name>
    <dbReference type="NCBI Taxonomy" id="4567"/>
    <lineage>
        <taxon>Eukaryota</taxon>
        <taxon>Viridiplantae</taxon>
        <taxon>Streptophyta</taxon>
        <taxon>Embryophyta</taxon>
        <taxon>Tracheophyta</taxon>
        <taxon>Spermatophyta</taxon>
        <taxon>Magnoliopsida</taxon>
        <taxon>Liliopsida</taxon>
        <taxon>Poales</taxon>
        <taxon>Poaceae</taxon>
        <taxon>BOP clade</taxon>
        <taxon>Pooideae</taxon>
        <taxon>Triticodae</taxon>
        <taxon>Triticeae</taxon>
        <taxon>Triticinae</taxon>
        <taxon>Triticum</taxon>
    </lineage>
</organism>
<protein>
    <submittedName>
        <fullName evidence="1">Uncharacterized protein</fullName>
    </submittedName>
</protein>